<dbReference type="EMBL" id="RBNI01001423">
    <property type="protein sequence ID" value="RUP50435.1"/>
    <property type="molecule type" value="Genomic_DNA"/>
</dbReference>
<dbReference type="PROSITE" id="PS50231">
    <property type="entry name" value="RICIN_B_LECTIN"/>
    <property type="match status" value="1"/>
</dbReference>
<dbReference type="AlphaFoldDB" id="A0A433DI30"/>
<proteinExistence type="predicted"/>
<gene>
    <name evidence="2" type="ORF">BC936DRAFT_139062</name>
</gene>
<evidence type="ECO:0000256" key="1">
    <source>
        <dbReference type="SAM" id="SignalP"/>
    </source>
</evidence>
<dbReference type="InterPro" id="IPR035992">
    <property type="entry name" value="Ricin_B-like_lectins"/>
</dbReference>
<dbReference type="Proteomes" id="UP000268093">
    <property type="component" value="Unassembled WGS sequence"/>
</dbReference>
<accession>A0A433DI30</accession>
<dbReference type="OrthoDB" id="9895617at2759"/>
<name>A0A433DI30_9FUNG</name>
<sequence>MVIILFQVMSFPAASVVTAWRRSNLVARNDLHLTIDDTPDTLPSKLPFSCPRLQAGAHVIASEKKRHRTDSQVCQHWGYQNGYINVLANPDLVLDVKGESEEGDKIIVWKKKGENDNSNQLWVIENA</sequence>
<reference evidence="2 3" key="1">
    <citation type="journal article" date="2018" name="New Phytol.">
        <title>Phylogenomics of Endogonaceae and evolution of mycorrhizas within Mucoromycota.</title>
        <authorList>
            <person name="Chang Y."/>
            <person name="Desiro A."/>
            <person name="Na H."/>
            <person name="Sandor L."/>
            <person name="Lipzen A."/>
            <person name="Clum A."/>
            <person name="Barry K."/>
            <person name="Grigoriev I.V."/>
            <person name="Martin F.M."/>
            <person name="Stajich J.E."/>
            <person name="Smith M.E."/>
            <person name="Bonito G."/>
            <person name="Spatafora J.W."/>
        </authorList>
    </citation>
    <scope>NUCLEOTIDE SEQUENCE [LARGE SCALE GENOMIC DNA]</scope>
    <source>
        <strain evidence="2 3">GMNB39</strain>
    </source>
</reference>
<comment type="caution">
    <text evidence="2">The sequence shown here is derived from an EMBL/GenBank/DDBJ whole genome shotgun (WGS) entry which is preliminary data.</text>
</comment>
<evidence type="ECO:0000313" key="3">
    <source>
        <dbReference type="Proteomes" id="UP000268093"/>
    </source>
</evidence>
<dbReference type="Gene3D" id="2.80.10.50">
    <property type="match status" value="1"/>
</dbReference>
<feature type="signal peptide" evidence="1">
    <location>
        <begin position="1"/>
        <end position="19"/>
    </location>
</feature>
<keyword evidence="1" id="KW-0732">Signal</keyword>
<feature type="chain" id="PRO_5019406317" evidence="1">
    <location>
        <begin position="20"/>
        <end position="127"/>
    </location>
</feature>
<protein>
    <submittedName>
        <fullName evidence="2">Uncharacterized protein</fullName>
    </submittedName>
</protein>
<evidence type="ECO:0000313" key="2">
    <source>
        <dbReference type="EMBL" id="RUP50435.1"/>
    </source>
</evidence>
<organism evidence="2 3">
    <name type="scientific">Jimgerdemannia flammicorona</name>
    <dbReference type="NCBI Taxonomy" id="994334"/>
    <lineage>
        <taxon>Eukaryota</taxon>
        <taxon>Fungi</taxon>
        <taxon>Fungi incertae sedis</taxon>
        <taxon>Mucoromycota</taxon>
        <taxon>Mucoromycotina</taxon>
        <taxon>Endogonomycetes</taxon>
        <taxon>Endogonales</taxon>
        <taxon>Endogonaceae</taxon>
        <taxon>Jimgerdemannia</taxon>
    </lineage>
</organism>
<dbReference type="SUPFAM" id="SSF50370">
    <property type="entry name" value="Ricin B-like lectins"/>
    <property type="match status" value="1"/>
</dbReference>
<keyword evidence="3" id="KW-1185">Reference proteome</keyword>